<dbReference type="PANTHER" id="PTHR42852">
    <property type="entry name" value="THIOL:DISULFIDE INTERCHANGE PROTEIN DSBE"/>
    <property type="match status" value="1"/>
</dbReference>
<dbReference type="PANTHER" id="PTHR42852:SF6">
    <property type="entry name" value="THIOL:DISULFIDE INTERCHANGE PROTEIN DSBE"/>
    <property type="match status" value="1"/>
</dbReference>
<evidence type="ECO:0000256" key="4">
    <source>
        <dbReference type="ARBA" id="ARBA00023157"/>
    </source>
</evidence>
<evidence type="ECO:0000256" key="3">
    <source>
        <dbReference type="ARBA" id="ARBA00022968"/>
    </source>
</evidence>
<feature type="domain" description="Thioredoxin" evidence="7">
    <location>
        <begin position="45"/>
        <end position="186"/>
    </location>
</feature>
<dbReference type="PROSITE" id="PS51257">
    <property type="entry name" value="PROKAR_LIPOPROTEIN"/>
    <property type="match status" value="1"/>
</dbReference>
<evidence type="ECO:0000313" key="8">
    <source>
        <dbReference type="EMBL" id="WCC80240.1"/>
    </source>
</evidence>
<dbReference type="PROSITE" id="PS51352">
    <property type="entry name" value="THIOREDOXIN_2"/>
    <property type="match status" value="1"/>
</dbReference>
<dbReference type="InterPro" id="IPR050553">
    <property type="entry name" value="Thioredoxin_ResA/DsbE_sf"/>
</dbReference>
<dbReference type="InterPro" id="IPR036249">
    <property type="entry name" value="Thioredoxin-like_sf"/>
</dbReference>
<dbReference type="SUPFAM" id="SSF52833">
    <property type="entry name" value="Thioredoxin-like"/>
    <property type="match status" value="1"/>
</dbReference>
<accession>A0ABY7QZX8</accession>
<name>A0ABY7QZX8_9ACTN</name>
<reference evidence="8 9" key="1">
    <citation type="submission" date="2023-06" db="EMBL/GenBank/DDBJ databases">
        <title>The Gram-positive Non-spore-bearing Anaerobic Bacilli of Human Feces.</title>
        <authorList>
            <person name="Eggerth A.H."/>
        </authorList>
    </citation>
    <scope>NUCLEOTIDE SEQUENCE [LARGE SCALE GENOMIC DNA]</scope>
    <source>
        <strain evidence="8 9">CBA3108</strain>
    </source>
</reference>
<evidence type="ECO:0000256" key="5">
    <source>
        <dbReference type="ARBA" id="ARBA00023284"/>
    </source>
</evidence>
<keyword evidence="4" id="KW-1015">Disulfide bond</keyword>
<protein>
    <submittedName>
        <fullName evidence="8">TlpA disulfide reductase family protein</fullName>
    </submittedName>
</protein>
<organism evidence="8 9">
    <name type="scientific">Cutibacterium equinum</name>
    <dbReference type="NCBI Taxonomy" id="3016342"/>
    <lineage>
        <taxon>Bacteria</taxon>
        <taxon>Bacillati</taxon>
        <taxon>Actinomycetota</taxon>
        <taxon>Actinomycetes</taxon>
        <taxon>Propionibacteriales</taxon>
        <taxon>Propionibacteriaceae</taxon>
        <taxon>Cutibacterium</taxon>
    </lineage>
</organism>
<evidence type="ECO:0000256" key="6">
    <source>
        <dbReference type="SAM" id="SignalP"/>
    </source>
</evidence>
<dbReference type="Pfam" id="PF00578">
    <property type="entry name" value="AhpC-TSA"/>
    <property type="match status" value="1"/>
</dbReference>
<proteinExistence type="predicted"/>
<keyword evidence="3" id="KW-0812">Transmembrane</keyword>
<feature type="signal peptide" evidence="6">
    <location>
        <begin position="1"/>
        <end position="21"/>
    </location>
</feature>
<sequence length="189" mass="19964">MRTRFIAVLAAATVMATGVSACSSTSASDDKGFAAGDGSWSKVPADKRETAPVLTGKDLDGKQISSADAKGKVIVFNVWGSWCAPCRHEAPALTKAADRTKDVAVFYGINTRDLDPGPAQAFSRAFDVTYPSFYDPDGTMLLTFSELPPKAIPSTLVIDRKGRSAARFLGEVSTATLVQAINDVAKEGQ</sequence>
<keyword evidence="3" id="KW-0735">Signal-anchor</keyword>
<feature type="chain" id="PRO_5046762249" evidence="6">
    <location>
        <begin position="22"/>
        <end position="189"/>
    </location>
</feature>
<evidence type="ECO:0000259" key="7">
    <source>
        <dbReference type="PROSITE" id="PS51352"/>
    </source>
</evidence>
<dbReference type="CDD" id="cd02966">
    <property type="entry name" value="TlpA_like_family"/>
    <property type="match status" value="1"/>
</dbReference>
<dbReference type="Gene3D" id="3.40.30.10">
    <property type="entry name" value="Glutaredoxin"/>
    <property type="match status" value="1"/>
</dbReference>
<keyword evidence="2" id="KW-0201">Cytochrome c-type biogenesis</keyword>
<keyword evidence="6" id="KW-0732">Signal</keyword>
<gene>
    <name evidence="8" type="ORF">O6R08_01445</name>
</gene>
<keyword evidence="9" id="KW-1185">Reference proteome</keyword>
<evidence type="ECO:0000256" key="2">
    <source>
        <dbReference type="ARBA" id="ARBA00022748"/>
    </source>
</evidence>
<dbReference type="EMBL" id="CP115668">
    <property type="protein sequence ID" value="WCC80240.1"/>
    <property type="molecule type" value="Genomic_DNA"/>
</dbReference>
<dbReference type="RefSeq" id="WP_271418421.1">
    <property type="nucleotide sequence ID" value="NZ_CP115668.1"/>
</dbReference>
<dbReference type="InterPro" id="IPR000866">
    <property type="entry name" value="AhpC/TSA"/>
</dbReference>
<dbReference type="Proteomes" id="UP001212097">
    <property type="component" value="Chromosome"/>
</dbReference>
<comment type="subcellular location">
    <subcellularLocation>
        <location evidence="1">Cell envelope</location>
    </subcellularLocation>
</comment>
<dbReference type="InterPro" id="IPR013766">
    <property type="entry name" value="Thioredoxin_domain"/>
</dbReference>
<evidence type="ECO:0000256" key="1">
    <source>
        <dbReference type="ARBA" id="ARBA00004196"/>
    </source>
</evidence>
<evidence type="ECO:0000313" key="9">
    <source>
        <dbReference type="Proteomes" id="UP001212097"/>
    </source>
</evidence>
<keyword evidence="5" id="KW-0676">Redox-active center</keyword>